<evidence type="ECO:0000313" key="2">
    <source>
        <dbReference type="Proteomes" id="UP000075377"/>
    </source>
</evidence>
<dbReference type="EMBL" id="LHZX01000136">
    <property type="protein sequence ID" value="KXV73326.1"/>
    <property type="molecule type" value="Genomic_DNA"/>
</dbReference>
<comment type="caution">
    <text evidence="1">The sequence shown here is derived from an EMBL/GenBank/DDBJ whole genome shotgun (WGS) entry which is preliminary data.</text>
</comment>
<proteinExistence type="predicted"/>
<evidence type="ECO:0000313" key="1">
    <source>
        <dbReference type="EMBL" id="KXV73326.1"/>
    </source>
</evidence>
<dbReference type="AlphaFoldDB" id="A0A149UZL4"/>
<name>A0A149UZL4_9PROT</name>
<gene>
    <name evidence="1" type="ORF">AD951_00980</name>
</gene>
<protein>
    <submittedName>
        <fullName evidence="1">Uncharacterized protein</fullName>
    </submittedName>
</protein>
<organism evidence="1 2">
    <name type="scientific">Acetobacter malorum</name>
    <dbReference type="NCBI Taxonomy" id="178901"/>
    <lineage>
        <taxon>Bacteria</taxon>
        <taxon>Pseudomonadati</taxon>
        <taxon>Pseudomonadota</taxon>
        <taxon>Alphaproteobacteria</taxon>
        <taxon>Acetobacterales</taxon>
        <taxon>Acetobacteraceae</taxon>
        <taxon>Acetobacter</taxon>
    </lineage>
</organism>
<reference evidence="1 2" key="1">
    <citation type="submission" date="2015-06" db="EMBL/GenBank/DDBJ databases">
        <title>Improved classification and identification of acetic acid bacteria using matrix-assisted laser desorption/ionization time-of-flight mass spectrometry; Gluconobacter nephelii and Gluconobacter uchimurae are later heterotypic synonyms of Gluconobacter japonicus and Gluconobacter oxydans, respectively.</title>
        <authorList>
            <person name="Li L."/>
            <person name="Cleenwerck I."/>
            <person name="De Vuyst L."/>
            <person name="Vandamme P."/>
        </authorList>
    </citation>
    <scope>NUCLEOTIDE SEQUENCE [LARGE SCALE GENOMIC DNA]</scope>
    <source>
        <strain evidence="1 2">LMG 1699</strain>
    </source>
</reference>
<sequence length="68" mass="7515">MTKIKTGLKVLNKFDDITTRATIGICRIPPAFATVVYNDDFALTTAELQVFGRPLRCGFSVKTIAFAF</sequence>
<dbReference type="Proteomes" id="UP000075377">
    <property type="component" value="Unassembled WGS sequence"/>
</dbReference>
<accession>A0A149UZL4</accession>